<dbReference type="CDD" id="cd07012">
    <property type="entry name" value="PBP2_Bug_TTT"/>
    <property type="match status" value="1"/>
</dbReference>
<evidence type="ECO:0000313" key="3">
    <source>
        <dbReference type="EMBL" id="NYE82990.1"/>
    </source>
</evidence>
<evidence type="ECO:0000256" key="2">
    <source>
        <dbReference type="SAM" id="SignalP"/>
    </source>
</evidence>
<dbReference type="RefSeq" id="WP_179586306.1">
    <property type="nucleotide sequence ID" value="NZ_JACBYR010000001.1"/>
</dbReference>
<organism evidence="3 4">
    <name type="scientific">Pigmentiphaga litoralis</name>
    <dbReference type="NCBI Taxonomy" id="516702"/>
    <lineage>
        <taxon>Bacteria</taxon>
        <taxon>Pseudomonadati</taxon>
        <taxon>Pseudomonadota</taxon>
        <taxon>Betaproteobacteria</taxon>
        <taxon>Burkholderiales</taxon>
        <taxon>Alcaligenaceae</taxon>
        <taxon>Pigmentiphaga</taxon>
    </lineage>
</organism>
<proteinExistence type="inferred from homology"/>
<dbReference type="PANTHER" id="PTHR42928">
    <property type="entry name" value="TRICARBOXYLATE-BINDING PROTEIN"/>
    <property type="match status" value="1"/>
</dbReference>
<dbReference type="Gene3D" id="3.40.190.10">
    <property type="entry name" value="Periplasmic binding protein-like II"/>
    <property type="match status" value="1"/>
</dbReference>
<dbReference type="AlphaFoldDB" id="A0A7Y9IUC9"/>
<dbReference type="InterPro" id="IPR005064">
    <property type="entry name" value="BUG"/>
</dbReference>
<keyword evidence="2" id="KW-0732">Signal</keyword>
<feature type="signal peptide" evidence="2">
    <location>
        <begin position="1"/>
        <end position="31"/>
    </location>
</feature>
<comment type="caution">
    <text evidence="3">The sequence shown here is derived from an EMBL/GenBank/DDBJ whole genome shotgun (WGS) entry which is preliminary data.</text>
</comment>
<protein>
    <submittedName>
        <fullName evidence="3">Tripartite-type tricarboxylate transporter receptor subunit TctC</fullName>
    </submittedName>
</protein>
<feature type="chain" id="PRO_5031466033" evidence="2">
    <location>
        <begin position="32"/>
        <end position="329"/>
    </location>
</feature>
<keyword evidence="3" id="KW-0675">Receptor</keyword>
<dbReference type="InterPro" id="IPR042100">
    <property type="entry name" value="Bug_dom1"/>
</dbReference>
<reference evidence="3 4" key="1">
    <citation type="submission" date="2020-07" db="EMBL/GenBank/DDBJ databases">
        <title>Genomic Encyclopedia of Type Strains, Phase IV (KMG-V): Genome sequencing to study the core and pangenomes of soil and plant-associated prokaryotes.</title>
        <authorList>
            <person name="Whitman W."/>
        </authorList>
    </citation>
    <scope>NUCLEOTIDE SEQUENCE [LARGE SCALE GENOMIC DNA]</scope>
    <source>
        <strain evidence="3 4">SAS40</strain>
    </source>
</reference>
<dbReference type="PIRSF" id="PIRSF017082">
    <property type="entry name" value="YflP"/>
    <property type="match status" value="1"/>
</dbReference>
<dbReference type="EMBL" id="JACBYR010000001">
    <property type="protein sequence ID" value="NYE82990.1"/>
    <property type="molecule type" value="Genomic_DNA"/>
</dbReference>
<keyword evidence="4" id="KW-1185">Reference proteome</keyword>
<name>A0A7Y9IUC9_9BURK</name>
<accession>A0A7Y9IUC9</accession>
<dbReference type="PANTHER" id="PTHR42928:SF5">
    <property type="entry name" value="BLR1237 PROTEIN"/>
    <property type="match status" value="1"/>
</dbReference>
<dbReference type="Gene3D" id="3.40.190.150">
    <property type="entry name" value="Bordetella uptake gene, domain 1"/>
    <property type="match status" value="1"/>
</dbReference>
<dbReference type="Proteomes" id="UP000542125">
    <property type="component" value="Unassembled WGS sequence"/>
</dbReference>
<evidence type="ECO:0000256" key="1">
    <source>
        <dbReference type="ARBA" id="ARBA00006987"/>
    </source>
</evidence>
<evidence type="ECO:0000313" key="4">
    <source>
        <dbReference type="Proteomes" id="UP000542125"/>
    </source>
</evidence>
<dbReference type="Pfam" id="PF03401">
    <property type="entry name" value="TctC"/>
    <property type="match status" value="1"/>
</dbReference>
<gene>
    <name evidence="3" type="ORF">FHW18_002261</name>
</gene>
<sequence>MTRRLFLTTTGRIALASALAACTLAAQTTQAAPKQVRLVVPFPPSGNLDTITRLVAERMQPTFGTVIVENRSGANGNIGAENVYNAAPDGGTLMVAPYGPLAVNKNLYPKLSYDSDQFVPVAMLASVPNVLAINPSLPVNSLAEFITYVKANPGKVAFASQGSGSSSHLAAELFMQLTGTKMLHVPYKGTGPAIVDLLGGQVSVFFDTLSSSGKYQKSGKLKILAVADSKRSALLPEVPTFAEAGPPAMKDMLANAWYAVVAPPKTPADIVARYEKVISAAIAAPDMKQKFAEMGIDPFVANSADTGAFIRKETVKWGQVIRAGQISVD</sequence>
<comment type="similarity">
    <text evidence="1">Belongs to the UPF0065 (bug) family.</text>
</comment>
<dbReference type="SUPFAM" id="SSF53850">
    <property type="entry name" value="Periplasmic binding protein-like II"/>
    <property type="match status" value="1"/>
</dbReference>